<organism evidence="1 2">
    <name type="scientific">Linderina macrospora</name>
    <dbReference type="NCBI Taxonomy" id="4868"/>
    <lineage>
        <taxon>Eukaryota</taxon>
        <taxon>Fungi</taxon>
        <taxon>Fungi incertae sedis</taxon>
        <taxon>Zoopagomycota</taxon>
        <taxon>Kickxellomycotina</taxon>
        <taxon>Kickxellomycetes</taxon>
        <taxon>Kickxellales</taxon>
        <taxon>Kickxellaceae</taxon>
        <taxon>Linderina</taxon>
    </lineage>
</organism>
<comment type="caution">
    <text evidence="1">The sequence shown here is derived from an EMBL/GenBank/DDBJ whole genome shotgun (WGS) entry which is preliminary data.</text>
</comment>
<feature type="non-terminal residue" evidence="1">
    <location>
        <position position="138"/>
    </location>
</feature>
<gene>
    <name evidence="1" type="ORF">FBU59_003194</name>
</gene>
<evidence type="ECO:0000313" key="1">
    <source>
        <dbReference type="EMBL" id="KAJ1942458.1"/>
    </source>
</evidence>
<dbReference type="EMBL" id="JANBPW010001958">
    <property type="protein sequence ID" value="KAJ1942458.1"/>
    <property type="molecule type" value="Genomic_DNA"/>
</dbReference>
<accession>A0ACC1J9C2</accession>
<evidence type="ECO:0000313" key="2">
    <source>
        <dbReference type="Proteomes" id="UP001150603"/>
    </source>
</evidence>
<protein>
    <submittedName>
        <fullName evidence="1">Uncharacterized protein</fullName>
    </submittedName>
</protein>
<sequence>MAELTGQGLRQQLSKDKSHHLPTGRFKNPWDSYQPASWMTYISYILFRRDTKSVTQSIKDGRAPDVLALDTAALNSPPSDKIQFTWLGQSSLFVQLDGANLLFDPALSERCSPVQWMGPKRITKAPCTIAELPRIDAV</sequence>
<dbReference type="Proteomes" id="UP001150603">
    <property type="component" value="Unassembled WGS sequence"/>
</dbReference>
<reference evidence="1" key="1">
    <citation type="submission" date="2022-07" db="EMBL/GenBank/DDBJ databases">
        <title>Phylogenomic reconstructions and comparative analyses of Kickxellomycotina fungi.</title>
        <authorList>
            <person name="Reynolds N.K."/>
            <person name="Stajich J.E."/>
            <person name="Barry K."/>
            <person name="Grigoriev I.V."/>
            <person name="Crous P."/>
            <person name="Smith M.E."/>
        </authorList>
    </citation>
    <scope>NUCLEOTIDE SEQUENCE</scope>
    <source>
        <strain evidence="1">NRRL 5244</strain>
    </source>
</reference>
<proteinExistence type="predicted"/>
<name>A0ACC1J9C2_9FUNG</name>
<keyword evidence="2" id="KW-1185">Reference proteome</keyword>